<dbReference type="InterPro" id="IPR002355">
    <property type="entry name" value="Cu_oxidase_Cu_BS"/>
</dbReference>
<dbReference type="Gene3D" id="2.60.40.420">
    <property type="entry name" value="Cupredoxins - blue copper proteins"/>
    <property type="match status" value="3"/>
</dbReference>
<evidence type="ECO:0000259" key="10">
    <source>
        <dbReference type="Pfam" id="PF07732"/>
    </source>
</evidence>
<comment type="similarity">
    <text evidence="1">Belongs to the multicopper oxidase family.</text>
</comment>
<dbReference type="EMBL" id="JASWJB010000445">
    <property type="protein sequence ID" value="KAK2590394.1"/>
    <property type="molecule type" value="Genomic_DNA"/>
</dbReference>
<feature type="domain" description="Plastocyanin-like" evidence="9">
    <location>
        <begin position="392"/>
        <end position="516"/>
    </location>
</feature>
<dbReference type="Pfam" id="PF07732">
    <property type="entry name" value="Cu-oxidase_3"/>
    <property type="match status" value="1"/>
</dbReference>
<dbReference type="SUPFAM" id="SSF49503">
    <property type="entry name" value="Cupredoxins"/>
    <property type="match status" value="3"/>
</dbReference>
<proteinExistence type="inferred from homology"/>
<evidence type="ECO:0000256" key="3">
    <source>
        <dbReference type="ARBA" id="ARBA00022729"/>
    </source>
</evidence>
<feature type="domain" description="Plastocyanin-like" evidence="8">
    <location>
        <begin position="112"/>
        <end position="302"/>
    </location>
</feature>
<keyword evidence="3" id="KW-0732">Signal</keyword>
<dbReference type="Proteomes" id="UP001251528">
    <property type="component" value="Unassembled WGS sequence"/>
</dbReference>
<keyword evidence="7" id="KW-0325">Glycoprotein</keyword>
<comment type="caution">
    <text evidence="11">The sequence shown here is derived from an EMBL/GenBank/DDBJ whole genome shotgun (WGS) entry which is preliminary data.</text>
</comment>
<sequence>MKRPYPEVSVTNTFAKGIEMGGTPWSDGVPGVTQRPIKPSDTFSYKFKAAQHGSYWYHSHLHDQIQDGLYGAILIRPRGGISQPFHLIDPRKPSIKAMMRAERRAHPLILYDMMRTMSQSKWNIVSKTGVELTCYDSILFNGKGRIQCLSENQMTSNLSPLQKGYLALVPGQKLTDKGCLPAAVIKASLGADVKDYNKKAMPEGIFEGCKETKGSTEVIRTRASWFALDIIGAINFVQGFVSIDGYDMWVYALDGSYIEPQKVQALAVSSGNRYSVLIKTNRNGKFQIRFRSNNVAQMITGNAVLQVGMGSFLQREKPQQWIDITGNPLSNSVVYFSQENARPYPPRPIPAEADALHLLSMRLDGRTLMWALNNTPFTPQELENIDPPILFNPQAQVSKQDDVTIVTKMGTWVDLVFSSTSNMPPHPIHKHGDKMYRIGSGTGLFKWKSVKNAIKDVPENFNLINPPIGDTFSSLQTTDRESWVVMRYQVTSPGAWLLHCHVNNHVIGGMMMVIIDGLDVWRPIPKKHLKD</sequence>
<dbReference type="Pfam" id="PF07731">
    <property type="entry name" value="Cu-oxidase_2"/>
    <property type="match status" value="1"/>
</dbReference>
<dbReference type="InterPro" id="IPR045087">
    <property type="entry name" value="Cu-oxidase_fam"/>
</dbReference>
<accession>A0AAJ0CC73</accession>
<dbReference type="GO" id="GO:0016491">
    <property type="term" value="F:oxidoreductase activity"/>
    <property type="evidence" value="ECO:0007669"/>
    <property type="project" value="UniProtKB-KW"/>
</dbReference>
<evidence type="ECO:0008006" key="13">
    <source>
        <dbReference type="Google" id="ProtNLM"/>
    </source>
</evidence>
<dbReference type="Pfam" id="PF00394">
    <property type="entry name" value="Cu-oxidase"/>
    <property type="match status" value="1"/>
</dbReference>
<evidence type="ECO:0000256" key="6">
    <source>
        <dbReference type="ARBA" id="ARBA00023008"/>
    </source>
</evidence>
<name>A0AAJ0CC73_9HYPO</name>
<dbReference type="PANTHER" id="PTHR11709">
    <property type="entry name" value="MULTI-COPPER OXIDASE"/>
    <property type="match status" value="1"/>
</dbReference>
<dbReference type="InterPro" id="IPR001117">
    <property type="entry name" value="Cu-oxidase_2nd"/>
</dbReference>
<dbReference type="PANTHER" id="PTHR11709:SF488">
    <property type="entry name" value="LACCASE-RELATED"/>
    <property type="match status" value="1"/>
</dbReference>
<keyword evidence="5" id="KW-0560">Oxidoreductase</keyword>
<protein>
    <recommendedName>
        <fullName evidence="13">Multicopper oxidase</fullName>
    </recommendedName>
</protein>
<keyword evidence="12" id="KW-1185">Reference proteome</keyword>
<dbReference type="PROSITE" id="PS00080">
    <property type="entry name" value="MULTICOPPER_OXIDASE2"/>
    <property type="match status" value="1"/>
</dbReference>
<reference evidence="11" key="1">
    <citation type="submission" date="2023-06" db="EMBL/GenBank/DDBJ databases">
        <title>Conoideocrella luteorostrata (Hypocreales: Clavicipitaceae), a potential biocontrol fungus for elongate hemlock scale in United States Christmas tree production areas.</title>
        <authorList>
            <person name="Barrett H."/>
            <person name="Lovett B."/>
            <person name="Macias A.M."/>
            <person name="Stajich J.E."/>
            <person name="Kasson M.T."/>
        </authorList>
    </citation>
    <scope>NUCLEOTIDE SEQUENCE</scope>
    <source>
        <strain evidence="11">ARSEF 14590</strain>
    </source>
</reference>
<evidence type="ECO:0000256" key="7">
    <source>
        <dbReference type="ARBA" id="ARBA00023180"/>
    </source>
</evidence>
<evidence type="ECO:0000256" key="1">
    <source>
        <dbReference type="ARBA" id="ARBA00010609"/>
    </source>
</evidence>
<gene>
    <name evidence="11" type="ORF">QQS21_011931</name>
</gene>
<evidence type="ECO:0000259" key="9">
    <source>
        <dbReference type="Pfam" id="PF07731"/>
    </source>
</evidence>
<evidence type="ECO:0000256" key="5">
    <source>
        <dbReference type="ARBA" id="ARBA00023002"/>
    </source>
</evidence>
<keyword evidence="4" id="KW-0677">Repeat</keyword>
<dbReference type="InterPro" id="IPR011707">
    <property type="entry name" value="Cu-oxidase-like_N"/>
</dbReference>
<organism evidence="11 12">
    <name type="scientific">Conoideocrella luteorostrata</name>
    <dbReference type="NCBI Taxonomy" id="1105319"/>
    <lineage>
        <taxon>Eukaryota</taxon>
        <taxon>Fungi</taxon>
        <taxon>Dikarya</taxon>
        <taxon>Ascomycota</taxon>
        <taxon>Pezizomycotina</taxon>
        <taxon>Sordariomycetes</taxon>
        <taxon>Hypocreomycetidae</taxon>
        <taxon>Hypocreales</taxon>
        <taxon>Clavicipitaceae</taxon>
        <taxon>Conoideocrella</taxon>
    </lineage>
</organism>
<dbReference type="CDD" id="cd13898">
    <property type="entry name" value="CuRO_3_Abr2_like"/>
    <property type="match status" value="1"/>
</dbReference>
<evidence type="ECO:0000313" key="12">
    <source>
        <dbReference type="Proteomes" id="UP001251528"/>
    </source>
</evidence>
<dbReference type="GO" id="GO:0005507">
    <property type="term" value="F:copper ion binding"/>
    <property type="evidence" value="ECO:0007669"/>
    <property type="project" value="InterPro"/>
</dbReference>
<dbReference type="PROSITE" id="PS00079">
    <property type="entry name" value="MULTICOPPER_OXIDASE1"/>
    <property type="match status" value="2"/>
</dbReference>
<evidence type="ECO:0000256" key="4">
    <source>
        <dbReference type="ARBA" id="ARBA00022737"/>
    </source>
</evidence>
<feature type="domain" description="Plastocyanin-like" evidence="10">
    <location>
        <begin position="16"/>
        <end position="78"/>
    </location>
</feature>
<evidence type="ECO:0000259" key="8">
    <source>
        <dbReference type="Pfam" id="PF00394"/>
    </source>
</evidence>
<dbReference type="InterPro" id="IPR008972">
    <property type="entry name" value="Cupredoxin"/>
</dbReference>
<evidence type="ECO:0000313" key="11">
    <source>
        <dbReference type="EMBL" id="KAK2590394.1"/>
    </source>
</evidence>
<keyword evidence="6" id="KW-0186">Copper</keyword>
<dbReference type="AlphaFoldDB" id="A0AAJ0CC73"/>
<keyword evidence="2" id="KW-0479">Metal-binding</keyword>
<evidence type="ECO:0000256" key="2">
    <source>
        <dbReference type="ARBA" id="ARBA00022723"/>
    </source>
</evidence>
<dbReference type="InterPro" id="IPR011706">
    <property type="entry name" value="Cu-oxidase_C"/>
</dbReference>
<dbReference type="InterPro" id="IPR033138">
    <property type="entry name" value="Cu_oxidase_CS"/>
</dbReference>